<dbReference type="EMBL" id="QLMA01000005">
    <property type="protein sequence ID" value="RAJ80255.1"/>
    <property type="molecule type" value="Genomic_DNA"/>
</dbReference>
<dbReference type="RefSeq" id="WP_111593260.1">
    <property type="nucleotide sequence ID" value="NZ_QLMA01000005.1"/>
</dbReference>
<protein>
    <submittedName>
        <fullName evidence="2">Fasciclin domain-containing protein</fullName>
    </submittedName>
</protein>
<dbReference type="Proteomes" id="UP000249819">
    <property type="component" value="Unassembled WGS sequence"/>
</dbReference>
<accession>A0A327VZB6</accession>
<dbReference type="InterPro" id="IPR036378">
    <property type="entry name" value="FAS1_dom_sf"/>
</dbReference>
<dbReference type="InterPro" id="IPR000782">
    <property type="entry name" value="FAS1_domain"/>
</dbReference>
<gene>
    <name evidence="2" type="ORF">CLV59_105363</name>
</gene>
<comment type="caution">
    <text evidence="2">The sequence shown here is derived from an EMBL/GenBank/DDBJ whole genome shotgun (WGS) entry which is preliminary data.</text>
</comment>
<dbReference type="PROSITE" id="PS51257">
    <property type="entry name" value="PROKAR_LIPOPROTEIN"/>
    <property type="match status" value="1"/>
</dbReference>
<evidence type="ECO:0000313" key="2">
    <source>
        <dbReference type="EMBL" id="RAJ80255.1"/>
    </source>
</evidence>
<organism evidence="2 3">
    <name type="scientific">Chitinophaga dinghuensis</name>
    <dbReference type="NCBI Taxonomy" id="1539050"/>
    <lineage>
        <taxon>Bacteria</taxon>
        <taxon>Pseudomonadati</taxon>
        <taxon>Bacteroidota</taxon>
        <taxon>Chitinophagia</taxon>
        <taxon>Chitinophagales</taxon>
        <taxon>Chitinophagaceae</taxon>
        <taxon>Chitinophaga</taxon>
    </lineage>
</organism>
<dbReference type="PANTHER" id="PTHR10900">
    <property type="entry name" value="PERIOSTIN-RELATED"/>
    <property type="match status" value="1"/>
</dbReference>
<evidence type="ECO:0000313" key="3">
    <source>
        <dbReference type="Proteomes" id="UP000249819"/>
    </source>
</evidence>
<keyword evidence="3" id="KW-1185">Reference proteome</keyword>
<dbReference type="OrthoDB" id="1144324at2"/>
<feature type="domain" description="FAS1" evidence="1">
    <location>
        <begin position="186"/>
        <end position="368"/>
    </location>
</feature>
<dbReference type="PROSITE" id="PS50213">
    <property type="entry name" value="FAS1"/>
    <property type="match status" value="2"/>
</dbReference>
<feature type="domain" description="FAS1" evidence="1">
    <location>
        <begin position="34"/>
        <end position="182"/>
    </location>
</feature>
<evidence type="ECO:0000259" key="1">
    <source>
        <dbReference type="PROSITE" id="PS50213"/>
    </source>
</evidence>
<name>A0A327VZB6_9BACT</name>
<dbReference type="GO" id="GO:0005615">
    <property type="term" value="C:extracellular space"/>
    <property type="evidence" value="ECO:0007669"/>
    <property type="project" value="TreeGrafter"/>
</dbReference>
<dbReference type="SUPFAM" id="SSF82153">
    <property type="entry name" value="FAS1 domain"/>
    <property type="match status" value="2"/>
</dbReference>
<dbReference type="PANTHER" id="PTHR10900:SF77">
    <property type="entry name" value="FI19380P1"/>
    <property type="match status" value="1"/>
</dbReference>
<reference evidence="2 3" key="1">
    <citation type="submission" date="2018-06" db="EMBL/GenBank/DDBJ databases">
        <title>Genomic Encyclopedia of Archaeal and Bacterial Type Strains, Phase II (KMG-II): from individual species to whole genera.</title>
        <authorList>
            <person name="Goeker M."/>
        </authorList>
    </citation>
    <scope>NUCLEOTIDE SEQUENCE [LARGE SCALE GENOMIC DNA]</scope>
    <source>
        <strain evidence="2 3">DSM 29821</strain>
    </source>
</reference>
<dbReference type="AlphaFoldDB" id="A0A327VZB6"/>
<dbReference type="SMART" id="SM00554">
    <property type="entry name" value="FAS1"/>
    <property type="match status" value="1"/>
</dbReference>
<dbReference type="Gene3D" id="2.30.180.10">
    <property type="entry name" value="FAS1 domain"/>
    <property type="match status" value="2"/>
</dbReference>
<dbReference type="Pfam" id="PF02469">
    <property type="entry name" value="Fasciclin"/>
    <property type="match status" value="1"/>
</dbReference>
<sequence>MKKLTYCGWLLMAVLMVVSCKKPDFEAEQQAMAAGTITDYLKNNFDFSLFAAAVNKAGFSDSLDKGSSAFTVMAPTNTALNKDGILSAADFDKWPADSLQYFVRTHILPARVFYSDIPLSSDNRYTNLNGIRLYVSRSNAYNASLAVNGVSVQSQPSLSTSVAATFGASLLNGVVYPLQTTLKVLPVTVQQFLAARPTLSHLVAGLKKFGYWDKLGADGPYTVYAPMDSSFERRGITLDSISRMDLNRYDPVVFGGYFLTPNHLFVLDILQLPPPSGINFLAFQLQAINYKLVMGQQPFGMGVGVVTAASAQTTTLVPVGPYWNQPYGNQGTPFLGEVQTGLSLVNLKGAYINYTCSNGVVHLLSDILVMPDKVVK</sequence>
<dbReference type="InterPro" id="IPR050904">
    <property type="entry name" value="Adhesion/Biosynth-related"/>
</dbReference>
<proteinExistence type="predicted"/>